<gene>
    <name evidence="1" type="ORF">COA71_02275</name>
</gene>
<evidence type="ECO:0000313" key="1">
    <source>
        <dbReference type="EMBL" id="PCJ43719.1"/>
    </source>
</evidence>
<organism evidence="1 2">
    <name type="scientific">SAR86 cluster bacterium</name>
    <dbReference type="NCBI Taxonomy" id="2030880"/>
    <lineage>
        <taxon>Bacteria</taxon>
        <taxon>Pseudomonadati</taxon>
        <taxon>Pseudomonadota</taxon>
        <taxon>Gammaproteobacteria</taxon>
        <taxon>SAR86 cluster</taxon>
    </lineage>
</organism>
<dbReference type="Proteomes" id="UP000228987">
    <property type="component" value="Unassembled WGS sequence"/>
</dbReference>
<evidence type="ECO:0000313" key="2">
    <source>
        <dbReference type="Proteomes" id="UP000228987"/>
    </source>
</evidence>
<evidence type="ECO:0008006" key="3">
    <source>
        <dbReference type="Google" id="ProtNLM"/>
    </source>
</evidence>
<protein>
    <recommendedName>
        <fullName evidence="3">YjbH domain-containing protein</fullName>
    </recommendedName>
</protein>
<name>A0A2A5CIL7_9GAMM</name>
<dbReference type="AlphaFoldDB" id="A0A2A5CIL7"/>
<dbReference type="Pfam" id="PF06082">
    <property type="entry name" value="YjbH"/>
    <property type="match status" value="1"/>
</dbReference>
<comment type="caution">
    <text evidence="1">The sequence shown here is derived from an EMBL/GenBank/DDBJ whole genome shotgun (WGS) entry which is preliminary data.</text>
</comment>
<reference evidence="2" key="1">
    <citation type="submission" date="2017-08" db="EMBL/GenBank/DDBJ databases">
        <title>A dynamic microbial community with high functional redundancy inhabits the cold, oxic subseafloor aquifer.</title>
        <authorList>
            <person name="Tully B.J."/>
            <person name="Wheat C.G."/>
            <person name="Glazer B.T."/>
            <person name="Huber J.A."/>
        </authorList>
    </citation>
    <scope>NUCLEOTIDE SEQUENCE [LARGE SCALE GENOMIC DNA]</scope>
</reference>
<dbReference type="InterPro" id="IPR010344">
    <property type="entry name" value="YbjH"/>
</dbReference>
<proteinExistence type="predicted"/>
<dbReference type="EMBL" id="NVWI01000001">
    <property type="protein sequence ID" value="PCJ43719.1"/>
    <property type="molecule type" value="Genomic_DNA"/>
</dbReference>
<accession>A0A2A5CIL7</accession>
<sequence length="703" mass="78931">MFLWFRVIEQVMNQMLRPFLVFFIFFIPVTANAADFGTTGLIDIPSARMMNDGEFKIAMSRQTVADIYSLNYQITPWLESTFRYTIFNPDDVTGSGDNLFDRSYEIKLRLIRERRLFPQIAIGIRDVLGTGAWGSEYLVASKAFGPLDLTLGAGWGRLAERNAFSNPLTNIADGFETRSANIGRGGKVSFNNFFSGPDVGLFGGFSYELENWNTKLLVEYNSDSFRRERNLGTIPDASPISYGVEWEPAPGLAIGINRQQGNQTGFYISASLNTKAEAPRRSQNLVVPVSSNLAQEVIGAELNSWYGRLLVDVESAGMLLRSADVSSDFKTASFEISNQQYSLMADGINRFLTLAEIHLPREVETIEVILNEGGIRSNAVLYQRQFGDRQITWLASEDLIEIIPGSPIINPTTRTLYRIPNVTFGADVSTRLSLFDPDRPARYQVMLKTSAAADLGNYFSLYASYNWDIDNDFDTINRGANSVLPHVRSDIARYLKEGDTGLDSLYLQKKGNMGRDFYYRAYSGYLEEMYAGIGAEFLYSPFSSRLAFGLNLNWVKQRDYDKGFDLLDYSVLTGHVSAYWATPWYNYDVAVHVGRYLAKDLGATIEVRRTFDNGWVVGAFATFTDVSAADFGEGSFDKGIFFRVPLDQILPGNTRASYSNTIRSIQRDGGQSLQGFGTTLWYDLRPTRYDALNNNRLRMVPGA</sequence>